<dbReference type="STRING" id="595528.A0A0D2WHD0"/>
<dbReference type="PANTHER" id="PTHR12649">
    <property type="entry name" value="PEPTIDYL-TRNA HYDROLASE 2"/>
    <property type="match status" value="1"/>
</dbReference>
<reference evidence="7" key="1">
    <citation type="submission" date="2011-02" db="EMBL/GenBank/DDBJ databases">
        <title>The Genome Sequence of Capsaspora owczarzaki ATCC 30864.</title>
        <authorList>
            <person name="Russ C."/>
            <person name="Cuomo C."/>
            <person name="Burger G."/>
            <person name="Gray M.W."/>
            <person name="Holland P.W.H."/>
            <person name="King N."/>
            <person name="Lang F.B.F."/>
            <person name="Roger A.J."/>
            <person name="Ruiz-Trillo I."/>
            <person name="Young S.K."/>
            <person name="Zeng Q."/>
            <person name="Gargeya S."/>
            <person name="Alvarado L."/>
            <person name="Berlin A."/>
            <person name="Chapman S.B."/>
            <person name="Chen Z."/>
            <person name="Freedman E."/>
            <person name="Gellesch M."/>
            <person name="Goldberg J."/>
            <person name="Griggs A."/>
            <person name="Gujja S."/>
            <person name="Heilman E."/>
            <person name="Heiman D."/>
            <person name="Howarth C."/>
            <person name="Mehta T."/>
            <person name="Neiman D."/>
            <person name="Pearson M."/>
            <person name="Roberts A."/>
            <person name="Saif S."/>
            <person name="Shea T."/>
            <person name="Shenoy N."/>
            <person name="Sisk P."/>
            <person name="Stolte C."/>
            <person name="Sykes S."/>
            <person name="White J."/>
            <person name="Yandava C."/>
            <person name="Haas B."/>
            <person name="Nusbaum C."/>
            <person name="Birren B."/>
        </authorList>
    </citation>
    <scope>NUCLEOTIDE SEQUENCE</scope>
    <source>
        <strain evidence="7">ATCC 30864</strain>
    </source>
</reference>
<feature type="region of interest" description="Disordered" evidence="5">
    <location>
        <begin position="33"/>
        <end position="75"/>
    </location>
</feature>
<comment type="similarity">
    <text evidence="3">Belongs to the PTH2 family.</text>
</comment>
<name>A0A0D2WHD0_CAPO3</name>
<gene>
    <name evidence="6" type="ORF">CAOG_000571</name>
</gene>
<dbReference type="GO" id="GO:0004045">
    <property type="term" value="F:peptidyl-tRNA hydrolase activity"/>
    <property type="evidence" value="ECO:0007669"/>
    <property type="project" value="UniProtKB-EC"/>
</dbReference>
<dbReference type="InParanoid" id="A0A0D2WHD0"/>
<feature type="compositionally biased region" description="Acidic residues" evidence="5">
    <location>
        <begin position="44"/>
        <end position="69"/>
    </location>
</feature>
<dbReference type="Proteomes" id="UP000008743">
    <property type="component" value="Unassembled WGS sequence"/>
</dbReference>
<dbReference type="NCBIfam" id="TIGR00283">
    <property type="entry name" value="arch_pth2"/>
    <property type="match status" value="1"/>
</dbReference>
<dbReference type="EC" id="3.1.1.29" evidence="1"/>
<dbReference type="AlphaFoldDB" id="A0A0D2WHD0"/>
<evidence type="ECO:0000256" key="2">
    <source>
        <dbReference type="ARBA" id="ARBA00022801"/>
    </source>
</evidence>
<dbReference type="GO" id="GO:0005829">
    <property type="term" value="C:cytosol"/>
    <property type="evidence" value="ECO:0007669"/>
    <property type="project" value="TreeGrafter"/>
</dbReference>
<dbReference type="Gene3D" id="3.40.1490.10">
    <property type="entry name" value="Bit1"/>
    <property type="match status" value="1"/>
</dbReference>
<organism evidence="6 7">
    <name type="scientific">Capsaspora owczarzaki (strain ATCC 30864)</name>
    <dbReference type="NCBI Taxonomy" id="595528"/>
    <lineage>
        <taxon>Eukaryota</taxon>
        <taxon>Filasterea</taxon>
        <taxon>Capsaspora</taxon>
    </lineage>
</organism>
<evidence type="ECO:0000256" key="4">
    <source>
        <dbReference type="ARBA" id="ARBA00048707"/>
    </source>
</evidence>
<dbReference type="OrthoDB" id="1733656at2759"/>
<dbReference type="InterPro" id="IPR023476">
    <property type="entry name" value="Pep_tRNA_hydro_II_dom_sf"/>
</dbReference>
<evidence type="ECO:0000256" key="3">
    <source>
        <dbReference type="ARBA" id="ARBA00038050"/>
    </source>
</evidence>
<evidence type="ECO:0000256" key="1">
    <source>
        <dbReference type="ARBA" id="ARBA00013260"/>
    </source>
</evidence>
<dbReference type="InterPro" id="IPR002833">
    <property type="entry name" value="PTH2"/>
</dbReference>
<dbReference type="CDD" id="cd02430">
    <property type="entry name" value="PTH2"/>
    <property type="match status" value="1"/>
</dbReference>
<sequence>MLGSVDSTTIACAVTAFVGGWVAHSVLQHVQARSRANKAKEAENENDDDDDDEYEDDDEEDDDEEDDEQVAATSAETLPPYINSVGLMEDTKMVLVVRADLEMGKGKAAAQCCHAAIAALELATHHAPRVRPPTKRCLFDVDLRSATRWLSRRCFAFGFWRLLFCFYSTCQVVRAWSRQAHAKVVLKTPDEASLFELQRKARQAGLVSYIVRDAGRTQIAAGSRTVLAVGPGPVATIDKVTGGLKLY</sequence>
<dbReference type="FunCoup" id="A0A0D2WHD0">
    <property type="interactions" value="648"/>
</dbReference>
<dbReference type="EMBL" id="KE346360">
    <property type="protein sequence ID" value="KJE89010.1"/>
    <property type="molecule type" value="Genomic_DNA"/>
</dbReference>
<proteinExistence type="inferred from homology"/>
<accession>A0A0D2WHD0</accession>
<dbReference type="Pfam" id="PF01981">
    <property type="entry name" value="PTH2"/>
    <property type="match status" value="1"/>
</dbReference>
<keyword evidence="7" id="KW-1185">Reference proteome</keyword>
<evidence type="ECO:0000256" key="5">
    <source>
        <dbReference type="SAM" id="MobiDB-lite"/>
    </source>
</evidence>
<evidence type="ECO:0000313" key="6">
    <source>
        <dbReference type="EMBL" id="KJE89010.1"/>
    </source>
</evidence>
<dbReference type="SUPFAM" id="SSF102462">
    <property type="entry name" value="Peptidyl-tRNA hydrolase II"/>
    <property type="match status" value="1"/>
</dbReference>
<comment type="catalytic activity">
    <reaction evidence="4">
        <text>an N-acyl-L-alpha-aminoacyl-tRNA + H2O = an N-acyl-L-amino acid + a tRNA + H(+)</text>
        <dbReference type="Rhea" id="RHEA:54448"/>
        <dbReference type="Rhea" id="RHEA-COMP:10123"/>
        <dbReference type="Rhea" id="RHEA-COMP:13883"/>
        <dbReference type="ChEBI" id="CHEBI:15377"/>
        <dbReference type="ChEBI" id="CHEBI:15378"/>
        <dbReference type="ChEBI" id="CHEBI:59874"/>
        <dbReference type="ChEBI" id="CHEBI:78442"/>
        <dbReference type="ChEBI" id="CHEBI:138191"/>
        <dbReference type="EC" id="3.1.1.29"/>
    </reaction>
</comment>
<evidence type="ECO:0000313" key="7">
    <source>
        <dbReference type="Proteomes" id="UP000008743"/>
    </source>
</evidence>
<keyword evidence="2" id="KW-0378">Hydrolase</keyword>
<dbReference type="PhylomeDB" id="A0A0D2WHD0"/>
<protein>
    <recommendedName>
        <fullName evidence="1">peptidyl-tRNA hydrolase</fullName>
        <ecNumber evidence="1">3.1.1.29</ecNumber>
    </recommendedName>
</protein>
<dbReference type="PANTHER" id="PTHR12649:SF11">
    <property type="entry name" value="PEPTIDYL-TRNA HYDROLASE 2, MITOCHONDRIAL"/>
    <property type="match status" value="1"/>
</dbReference>